<gene>
    <name evidence="3" type="ORF">SAMN04490178_1521</name>
</gene>
<dbReference type="InterPro" id="IPR010069">
    <property type="entry name" value="CdiA_FHA1_rpt"/>
</dbReference>
<feature type="domain" description="Filamentous haemagglutinin FhaB/tRNA nuclease CdiA-like TPS" evidence="2">
    <location>
        <begin position="48"/>
        <end position="168"/>
    </location>
</feature>
<evidence type="ECO:0000259" key="2">
    <source>
        <dbReference type="SMART" id="SM00912"/>
    </source>
</evidence>
<dbReference type="InterPro" id="IPR011050">
    <property type="entry name" value="Pectin_lyase_fold/virulence"/>
</dbReference>
<feature type="chain" id="PRO_5011755129" evidence="1">
    <location>
        <begin position="29"/>
        <end position="1788"/>
    </location>
</feature>
<accession>A0A1H8Y6Y8</accession>
<sequence>KLLPLWLKKKIAYVTIFALVSQPLIVGAEAVADSQAAEQNRPKVETTQNGTPIVQITAPSAAGVSRNIYSQFNVDPQGLILNNSQTLTQTQLAGYITGNPNLANGTAKIILNEVSGHDPSTLRGYTEVAGSRAEVVIANPNGITGNGFGFINASRAVLTTGTPVFGGNDSLEAFRVNQGQITVEGNGMDAQQTDRADLISRAVQINAGIWGKEVNVVAGANQVEHDSLQATVLPADNNRPQVAIDVSALGGMYANKIRLVGTEEGLGVNSQGTLSSLNGNMELTNDGKVALAGSIHAAKSITIHASQDITNQGTIYAKDDIHVNSASGTLVNTGMIAAAQNTDISAQLISSSGIVGSGINTDGSIGNSGNLSINTTNGIVAQGKNLAGGNLALTGKSIELSGAATYAGGNASITATNGDVNNTGGMIQINHALTIQSNGSVQNDKGVNGQAGQIIADKLTIETGQLLNQSGIIQQTGIDNTNVIVTSNIDNSDGTIITNGYNLSLQAGVITNNQGQIQHAGNGTLLIQNTGELKNINGNIASNGQITSQTQNVVNTQGTIEAKRQISVSASSLTNNQGTITSENAVCITTPGTINNQQGSILSNKDLKITAQSLSNLGGNIINHDTSDMNITVSQDIQNQSGIIGGNGNIGISYQNLINRGGKVQAQDNLNISSAETTDNTNGSISAEKDVIFRQNSANLTNANGNINAGGNLDVQATIVDNLNGSIAANKDLTLQAQSLNGNGLAIAGQDLAITLNGNFTNSSVGQLRANRNLKLLTSGTVLNQGIMTAVGNTTIDGNKVTNDNAATMAAGEDFNLIASEDVNNNGQLDGNLVTIRGQNVSNTGSMTANNLTITSNNLTNTGASAVIASTTDINLNIENSLINKDAATIYSMGNTTVAGSAGRDETEKPIDRAVSVLNQSAIIQADKDMQIYANEITNKKREFVTGQTVVSQASNGNPGQLINTSYVNKSFFPWELSGMVPFDAIIVPVTVPVGTYLKGQVIRETSILKDSPEGKILAGRNMTLDAGNINNNLSWILAAGALNASVDASINNVTIGRTRDITKLYHEYTDYWAGVEYYYWTTEKVYAGIDPTNYEPIYDERRVFNSGHAMGHVYNDRDLPSSTTTEALSDQYTSLYGGGQSLNLQAHAINNIVNSPVGVPGSDNATLPASQSPNLAGAHANHISITLPTNGLYTIHPEPESHYLIETNPRFANFSNFISSDYMLKQLHIDFDKSLKQIGDGFYEQQLIRDRLVQLTGRQVINGYSSSQEQYKALLDNGVTYAKQFNLQVGVTLTAAQMAQLTSDMVWLVEQEVQGQKVLVPIVYLAQTRVGDLKASGALMSADEVVLKSNGDLTNIGIIKANDQIDVSASNIINHGGSFEGKQITLQADKNIAISGGQVSATGDIIVNAGQNLKFDSLQTSQRIAIPFSVMETTTNLTSSIKAGGDINLVAGQDANLAGAQVGAGQDLTLTSIAGNINISAVKDEKMIDTKTGTSRNWKRTRTDDETIVGSTLQAGGNINIVAVNPESTKTNGGSITIAGSNVYSDSGKISINADKDVTVQEATEKHESLVEKHQVKSGFLSKKTTDTRDYSLINQAVGSTISGDTVDIHANNDITVQGSNVVGSNAVDLIAENDINLTSAAETGASEHYKVTKKSGLFSGGGLGVTIGKQSEKLDVNEKTLDQVGSTIGSVNESVSINAGKQVTSDGTTLVAQKDITITGNNVSINNSVDTYDSQTQYEFKQSGISVSLGGGVVNTLTDTASHVERSSQVSDDRLKALYDYKAAKD</sequence>
<dbReference type="RefSeq" id="WP_143050683.1">
    <property type="nucleotide sequence ID" value="NZ_FODY01000052.1"/>
</dbReference>
<dbReference type="STRING" id="112903.SAMN04490178_1521"/>
<feature type="non-terminal residue" evidence="3">
    <location>
        <position position="1788"/>
    </location>
</feature>
<dbReference type="InterPro" id="IPR025157">
    <property type="entry name" value="Hemagglutinin_rpt"/>
</dbReference>
<dbReference type="NCBIfam" id="TIGR01901">
    <property type="entry name" value="adhes_NPXG"/>
    <property type="match status" value="1"/>
</dbReference>
<keyword evidence="1" id="KW-0732">Signal</keyword>
<dbReference type="Pfam" id="PF13332">
    <property type="entry name" value="Fil_haemagg_2"/>
    <property type="match status" value="4"/>
</dbReference>
<feature type="signal peptide" evidence="1">
    <location>
        <begin position="1"/>
        <end position="28"/>
    </location>
</feature>
<dbReference type="InterPro" id="IPR008619">
    <property type="entry name" value="Filamentous_hemagglutn_rpt"/>
</dbReference>
<keyword evidence="4" id="KW-1185">Reference proteome</keyword>
<evidence type="ECO:0000313" key="3">
    <source>
        <dbReference type="EMBL" id="SEP47899.1"/>
    </source>
</evidence>
<protein>
    <submittedName>
        <fullName evidence="3">Filamentous hemagglutinin family N-terminal domain-containing protein</fullName>
    </submittedName>
</protein>
<dbReference type="Gene3D" id="2.160.20.10">
    <property type="entry name" value="Single-stranded right-handed beta-helix, Pectin lyase-like"/>
    <property type="match status" value="1"/>
</dbReference>
<dbReference type="OrthoDB" id="1672057at2"/>
<reference evidence="3 4" key="1">
    <citation type="submission" date="2016-10" db="EMBL/GenBank/DDBJ databases">
        <authorList>
            <person name="de Groot N.N."/>
        </authorList>
    </citation>
    <scope>NUCLEOTIDE SEQUENCE [LARGE SCALE GENOMIC DNA]</scope>
    <source>
        <strain evidence="3 4">DSM 13305</strain>
    </source>
</reference>
<dbReference type="Pfam" id="PF05860">
    <property type="entry name" value="TPS"/>
    <property type="match status" value="1"/>
</dbReference>
<name>A0A1H8Y6Y8_9FIRM</name>
<feature type="non-terminal residue" evidence="3">
    <location>
        <position position="1"/>
    </location>
</feature>
<dbReference type="GO" id="GO:0003824">
    <property type="term" value="F:catalytic activity"/>
    <property type="evidence" value="ECO:0007669"/>
    <property type="project" value="UniProtKB-ARBA"/>
</dbReference>
<evidence type="ECO:0000313" key="4">
    <source>
        <dbReference type="Proteomes" id="UP000198847"/>
    </source>
</evidence>
<dbReference type="NCBIfam" id="TIGR01731">
    <property type="entry name" value="fil_hemag_20aa"/>
    <property type="match status" value="12"/>
</dbReference>
<dbReference type="InterPro" id="IPR008638">
    <property type="entry name" value="FhaB/CdiA-like_TPS"/>
</dbReference>
<evidence type="ECO:0000256" key="1">
    <source>
        <dbReference type="SAM" id="SignalP"/>
    </source>
</evidence>
<proteinExistence type="predicted"/>
<dbReference type="SUPFAM" id="SSF51126">
    <property type="entry name" value="Pectin lyase-like"/>
    <property type="match status" value="1"/>
</dbReference>
<organism evidence="3 4">
    <name type="scientific">Propionispora vibrioides</name>
    <dbReference type="NCBI Taxonomy" id="112903"/>
    <lineage>
        <taxon>Bacteria</taxon>
        <taxon>Bacillati</taxon>
        <taxon>Bacillota</taxon>
        <taxon>Negativicutes</taxon>
        <taxon>Selenomonadales</taxon>
        <taxon>Sporomusaceae</taxon>
        <taxon>Propionispora</taxon>
    </lineage>
</organism>
<dbReference type="InterPro" id="IPR012334">
    <property type="entry name" value="Pectin_lyas_fold"/>
</dbReference>
<dbReference type="Proteomes" id="UP000198847">
    <property type="component" value="Unassembled WGS sequence"/>
</dbReference>
<dbReference type="Pfam" id="PF05594">
    <property type="entry name" value="Fil_haemagg"/>
    <property type="match status" value="6"/>
</dbReference>
<dbReference type="EMBL" id="FODY01000052">
    <property type="protein sequence ID" value="SEP47899.1"/>
    <property type="molecule type" value="Genomic_DNA"/>
</dbReference>
<dbReference type="SMART" id="SM00912">
    <property type="entry name" value="Haemagg_act"/>
    <property type="match status" value="1"/>
</dbReference>